<gene>
    <name evidence="2" type="ORF">H5410_009904</name>
</gene>
<dbReference type="InterPro" id="IPR040256">
    <property type="entry name" value="At4g02000-like"/>
</dbReference>
<comment type="caution">
    <text evidence="2">The sequence shown here is derived from an EMBL/GenBank/DDBJ whole genome shotgun (WGS) entry which is preliminary data.</text>
</comment>
<organism evidence="2 3">
    <name type="scientific">Solanum commersonii</name>
    <name type="common">Commerson's wild potato</name>
    <name type="synonym">Commerson's nightshade</name>
    <dbReference type="NCBI Taxonomy" id="4109"/>
    <lineage>
        <taxon>Eukaryota</taxon>
        <taxon>Viridiplantae</taxon>
        <taxon>Streptophyta</taxon>
        <taxon>Embryophyta</taxon>
        <taxon>Tracheophyta</taxon>
        <taxon>Spermatophyta</taxon>
        <taxon>Magnoliopsida</taxon>
        <taxon>eudicotyledons</taxon>
        <taxon>Gunneridae</taxon>
        <taxon>Pentapetalae</taxon>
        <taxon>asterids</taxon>
        <taxon>lamiids</taxon>
        <taxon>Solanales</taxon>
        <taxon>Solanaceae</taxon>
        <taxon>Solanoideae</taxon>
        <taxon>Solaneae</taxon>
        <taxon>Solanum</taxon>
    </lineage>
</organism>
<evidence type="ECO:0000313" key="2">
    <source>
        <dbReference type="EMBL" id="KAG5624686.1"/>
    </source>
</evidence>
<feature type="region of interest" description="Disordered" evidence="1">
    <location>
        <begin position="106"/>
        <end position="132"/>
    </location>
</feature>
<evidence type="ECO:0000256" key="1">
    <source>
        <dbReference type="SAM" id="MobiDB-lite"/>
    </source>
</evidence>
<keyword evidence="3" id="KW-1185">Reference proteome</keyword>
<name>A0A9J6AJ89_SOLCO</name>
<sequence length="229" mass="26079">MAWISFPNLLPTYFVKEYLFSLAAAVGKPLNLDLATIKTFKVLVHLNSDLSKVIRMNIKNEETGVERTETVHIRYDYLPKYCFQCKLQGHDEVECRVLNPELRPEKENNELPEKENEEEMADPKGKAIQKNHKQNNRNKYPLKILSSGKIVGNLQKWNAIKSKAQNNEGKSMGMKPAHPSNRENHGTCQCFNHPIHGRDDGHASLVAMKYCCSASETINLLCQFSATSY</sequence>
<dbReference type="PANTHER" id="PTHR31286">
    <property type="entry name" value="GLYCINE-RICH CELL WALL STRUCTURAL PROTEIN 1.8-LIKE"/>
    <property type="match status" value="1"/>
</dbReference>
<dbReference type="EMBL" id="JACXVP010000002">
    <property type="protein sequence ID" value="KAG5624686.1"/>
    <property type="molecule type" value="Genomic_DNA"/>
</dbReference>
<dbReference type="Proteomes" id="UP000824120">
    <property type="component" value="Chromosome 2"/>
</dbReference>
<protein>
    <recommendedName>
        <fullName evidence="4">DUF4283 domain-containing protein</fullName>
    </recommendedName>
</protein>
<accession>A0A9J6AJ89</accession>
<proteinExistence type="predicted"/>
<dbReference type="AlphaFoldDB" id="A0A9J6AJ89"/>
<dbReference type="PANTHER" id="PTHR31286:SF79">
    <property type="entry name" value="N-6 ADENINE-SPECIFIC DNA METHYLASE"/>
    <property type="match status" value="1"/>
</dbReference>
<evidence type="ECO:0000313" key="3">
    <source>
        <dbReference type="Proteomes" id="UP000824120"/>
    </source>
</evidence>
<reference evidence="2 3" key="1">
    <citation type="submission" date="2020-09" db="EMBL/GenBank/DDBJ databases">
        <title>De no assembly of potato wild relative species, Solanum commersonii.</title>
        <authorList>
            <person name="Cho K."/>
        </authorList>
    </citation>
    <scope>NUCLEOTIDE SEQUENCE [LARGE SCALE GENOMIC DNA]</scope>
    <source>
        <strain evidence="2">LZ3.2</strain>
        <tissue evidence="2">Leaf</tissue>
    </source>
</reference>
<evidence type="ECO:0008006" key="4">
    <source>
        <dbReference type="Google" id="ProtNLM"/>
    </source>
</evidence>